<dbReference type="InterPro" id="IPR009057">
    <property type="entry name" value="Homeodomain-like_sf"/>
</dbReference>
<organism evidence="3 4">
    <name type="scientific">Actinoplanes flavus</name>
    <dbReference type="NCBI Taxonomy" id="2820290"/>
    <lineage>
        <taxon>Bacteria</taxon>
        <taxon>Bacillati</taxon>
        <taxon>Actinomycetota</taxon>
        <taxon>Actinomycetes</taxon>
        <taxon>Micromonosporales</taxon>
        <taxon>Micromonosporaceae</taxon>
        <taxon>Actinoplanes</taxon>
    </lineage>
</organism>
<feature type="domain" description="Integrase catalytic" evidence="2">
    <location>
        <begin position="227"/>
        <end position="308"/>
    </location>
</feature>
<feature type="region of interest" description="Disordered" evidence="1">
    <location>
        <begin position="146"/>
        <end position="180"/>
    </location>
</feature>
<dbReference type="Proteomes" id="UP000679690">
    <property type="component" value="Unassembled WGS sequence"/>
</dbReference>
<dbReference type="PANTHER" id="PTHR46889:SF4">
    <property type="entry name" value="TRANSPOSASE INSO FOR INSERTION SEQUENCE ELEMENT IS911B-RELATED"/>
    <property type="match status" value="1"/>
</dbReference>
<dbReference type="Pfam" id="PF00665">
    <property type="entry name" value="rve"/>
    <property type="match status" value="1"/>
</dbReference>
<dbReference type="Gene3D" id="3.30.420.10">
    <property type="entry name" value="Ribonuclease H-like superfamily/Ribonuclease H"/>
    <property type="match status" value="1"/>
</dbReference>
<dbReference type="InterPro" id="IPR036388">
    <property type="entry name" value="WH-like_DNA-bd_sf"/>
</dbReference>
<evidence type="ECO:0000259" key="2">
    <source>
        <dbReference type="PROSITE" id="PS50994"/>
    </source>
</evidence>
<sequence length="436" mass="47919">MTVSLKDVAVPKPYPREFRDAVVRVARDREPGVTVEHIAKDFGVHPMTLFKWLRQAGIDEAPRPAGAAATRPSCVRPASESSCSSSRTRSYAGPRRICRRRTCRERLYPLVSKLAADGVPVAVTCRVAEHRSTALLPVARPAGYRRRPGRGLSGGRVVRRPPRRPGLRLPVPGRRSPRCRATDGRTHCLEDLLRHGLVERVQPQTRRGKSSRPGLPVHHDLVCRDFTTDGPNRLWLADITEYRTSEGKLYLCAIKDVWSKRIGGYSIDSRMKSRLAVTALRNAVARRGEVAGCVLHTDRGSQFRSRRLVHEPAPSRHDRVDGPRRHRRRQRRHGIVLRSPAANANRPRQGRAPPATPASPDQGRTRPAPQPALGQGRAPQRQCQPAVSRPSGNSASHTKAVLPPATPASPGPRPSSPTATPTGPGRGPPAIPTSRH</sequence>
<dbReference type="SUPFAM" id="SSF46689">
    <property type="entry name" value="Homeodomain-like"/>
    <property type="match status" value="1"/>
</dbReference>
<keyword evidence="4" id="KW-1185">Reference proteome</keyword>
<feature type="compositionally biased region" description="Polar residues" evidence="1">
    <location>
        <begin position="381"/>
        <end position="397"/>
    </location>
</feature>
<evidence type="ECO:0000313" key="4">
    <source>
        <dbReference type="Proteomes" id="UP000679690"/>
    </source>
</evidence>
<feature type="compositionally biased region" description="Pro residues" evidence="1">
    <location>
        <begin position="426"/>
        <end position="436"/>
    </location>
</feature>
<proteinExistence type="predicted"/>
<feature type="compositionally biased region" description="Basic residues" evidence="1">
    <location>
        <begin position="157"/>
        <end position="166"/>
    </location>
</feature>
<evidence type="ECO:0000256" key="1">
    <source>
        <dbReference type="SAM" id="MobiDB-lite"/>
    </source>
</evidence>
<name>A0ABS3UTS2_9ACTN</name>
<dbReference type="InterPro" id="IPR050900">
    <property type="entry name" value="Transposase_IS3/IS150/IS904"/>
</dbReference>
<gene>
    <name evidence="3" type="ORF">J5X75_31115</name>
</gene>
<feature type="compositionally biased region" description="Low complexity" evidence="1">
    <location>
        <begin position="63"/>
        <end position="90"/>
    </location>
</feature>
<dbReference type="PANTHER" id="PTHR46889">
    <property type="entry name" value="TRANSPOSASE INSF FOR INSERTION SEQUENCE IS3B-RELATED"/>
    <property type="match status" value="1"/>
</dbReference>
<feature type="compositionally biased region" description="Basic and acidic residues" evidence="1">
    <location>
        <begin position="311"/>
        <end position="323"/>
    </location>
</feature>
<accession>A0ABS3UTS2</accession>
<reference evidence="3 4" key="1">
    <citation type="submission" date="2021-03" db="EMBL/GenBank/DDBJ databases">
        <title>Actinoplanes flavus sp. nov., a novel actinomycete isolated from Coconut Palm rhizosphere soil.</title>
        <authorList>
            <person name="Luo X."/>
        </authorList>
    </citation>
    <scope>NUCLEOTIDE SEQUENCE [LARGE SCALE GENOMIC DNA]</scope>
    <source>
        <strain evidence="3 4">NEAU-H7</strain>
    </source>
</reference>
<comment type="caution">
    <text evidence="3">The sequence shown here is derived from an EMBL/GenBank/DDBJ whole genome shotgun (WGS) entry which is preliminary data.</text>
</comment>
<dbReference type="InterPro" id="IPR036397">
    <property type="entry name" value="RNaseH_sf"/>
</dbReference>
<dbReference type="Gene3D" id="1.10.10.10">
    <property type="entry name" value="Winged helix-like DNA-binding domain superfamily/Winged helix DNA-binding domain"/>
    <property type="match status" value="1"/>
</dbReference>
<dbReference type="PROSITE" id="PS50994">
    <property type="entry name" value="INTEGRASE"/>
    <property type="match status" value="1"/>
</dbReference>
<feature type="region of interest" description="Disordered" evidence="1">
    <location>
        <begin position="311"/>
        <end position="436"/>
    </location>
</feature>
<evidence type="ECO:0000313" key="3">
    <source>
        <dbReference type="EMBL" id="MBO3741966.1"/>
    </source>
</evidence>
<dbReference type="EMBL" id="JAGFNS010000025">
    <property type="protein sequence ID" value="MBO3741966.1"/>
    <property type="molecule type" value="Genomic_DNA"/>
</dbReference>
<protein>
    <submittedName>
        <fullName evidence="3">DDE-type integrase/transposase/recombinase</fullName>
    </submittedName>
</protein>
<dbReference type="InterPro" id="IPR001584">
    <property type="entry name" value="Integrase_cat-core"/>
</dbReference>
<feature type="compositionally biased region" description="Pro residues" evidence="1">
    <location>
        <begin position="404"/>
        <end position="415"/>
    </location>
</feature>
<feature type="compositionally biased region" description="Basic residues" evidence="1">
    <location>
        <begin position="324"/>
        <end position="335"/>
    </location>
</feature>
<dbReference type="InterPro" id="IPR012337">
    <property type="entry name" value="RNaseH-like_sf"/>
</dbReference>
<dbReference type="SUPFAM" id="SSF53098">
    <property type="entry name" value="Ribonuclease H-like"/>
    <property type="match status" value="1"/>
</dbReference>
<feature type="region of interest" description="Disordered" evidence="1">
    <location>
        <begin position="63"/>
        <end position="91"/>
    </location>
</feature>
<dbReference type="Pfam" id="PF01527">
    <property type="entry name" value="HTH_Tnp_1"/>
    <property type="match status" value="1"/>
</dbReference>
<dbReference type="InterPro" id="IPR002514">
    <property type="entry name" value="Transposase_8"/>
</dbReference>